<sequence>MRAVEQDARGTPHYRLCASAMTSPLDKLDALEKELSRLSTAEDKLNSVTAYLRDTRDSSRRIIHDIRTETSETDDEAKTGKRLTMLMRQHGLLEAYAELQIPKMLSEAVKPLENVLCANVDITNGRICQEEGKQACGGCKLVLYCSKTQHWRLHKNDCKDPIRSPNWKPAWIVEKRSPTFMSGNNTLNERWQNDVDRIALTRAHLWGNIPAYDVLALARNETVLGKDYNVAFVASGDLRNVVFTVNGLPEEFSGRLTIILNDRDSHVTLRNILLLSLLGLPDVNSAAELALHAWYSVFLPMEYAAQVSHAGFRALQDLKVDGSIHMQLSPTSTLAGQVSDDIRSHFLACLDDTSFGMGEAAREYERVRFAPSRVDRHHRWYGRLEPSHRLACLEYRRFGLVLPFGAKNDHFNMPNRTLFSSDGCWLQNDLANPLDGWNAKSIVEAGRKHGASRADLYGCLYFFLSEQLRVFARRLRKFRISFHIFNRDASDLSKAIRAGNLASYGVPSTIRFDRVDVSNIMDAEYVGIPRIVTFWGPLLATGQHATLLGYFMNWVNRQKGGNINSLDPKASEYSGMMEGLEDEGKIPRLTNRSLATAQEYAGMIGVYMGFLMTKYDNSKAFQTYLDKHGMAEVLQKAQLKLRQRHTILPNRIGSRVGGAPSDLPEFPDSESWYFDACVDQQLWSERFIETVWA</sequence>
<dbReference type="EMBL" id="OZ037948">
    <property type="protein sequence ID" value="CAL1708493.1"/>
    <property type="molecule type" value="Genomic_DNA"/>
</dbReference>
<dbReference type="SUPFAM" id="SSF144232">
    <property type="entry name" value="HIT/MYND zinc finger-like"/>
    <property type="match status" value="1"/>
</dbReference>
<dbReference type="Gene3D" id="6.10.140.2220">
    <property type="match status" value="1"/>
</dbReference>
<evidence type="ECO:0000313" key="3">
    <source>
        <dbReference type="Proteomes" id="UP001497453"/>
    </source>
</evidence>
<protein>
    <recommendedName>
        <fullName evidence="1">DUF4470 domain-containing protein</fullName>
    </recommendedName>
</protein>
<reference evidence="3" key="1">
    <citation type="submission" date="2024-04" db="EMBL/GenBank/DDBJ databases">
        <authorList>
            <person name="Shaw F."/>
            <person name="Minotto A."/>
        </authorList>
    </citation>
    <scope>NUCLEOTIDE SEQUENCE [LARGE SCALE GENOMIC DNA]</scope>
</reference>
<gene>
    <name evidence="2" type="ORF">GFSPODELE1_LOCUS6871</name>
</gene>
<feature type="domain" description="DUF4470" evidence="1">
    <location>
        <begin position="205"/>
        <end position="299"/>
    </location>
</feature>
<proteinExistence type="predicted"/>
<evidence type="ECO:0000313" key="2">
    <source>
        <dbReference type="EMBL" id="CAL1708493.1"/>
    </source>
</evidence>
<keyword evidence="3" id="KW-1185">Reference proteome</keyword>
<dbReference type="InterPro" id="IPR027974">
    <property type="entry name" value="DUF4470"/>
</dbReference>
<name>A0ABP1DN41_9APHY</name>
<dbReference type="Proteomes" id="UP001497453">
    <property type="component" value="Chromosome 5"/>
</dbReference>
<evidence type="ECO:0000259" key="1">
    <source>
        <dbReference type="Pfam" id="PF14737"/>
    </source>
</evidence>
<accession>A0ABP1DN41</accession>
<organism evidence="2 3">
    <name type="scientific">Somion occarium</name>
    <dbReference type="NCBI Taxonomy" id="3059160"/>
    <lineage>
        <taxon>Eukaryota</taxon>
        <taxon>Fungi</taxon>
        <taxon>Dikarya</taxon>
        <taxon>Basidiomycota</taxon>
        <taxon>Agaricomycotina</taxon>
        <taxon>Agaricomycetes</taxon>
        <taxon>Polyporales</taxon>
        <taxon>Cerrenaceae</taxon>
        <taxon>Somion</taxon>
    </lineage>
</organism>
<dbReference type="Pfam" id="PF14737">
    <property type="entry name" value="DUF4470"/>
    <property type="match status" value="1"/>
</dbReference>